<dbReference type="Gene3D" id="3.40.50.10190">
    <property type="entry name" value="BRCT domain"/>
    <property type="match status" value="5"/>
</dbReference>
<dbReference type="PANTHER" id="PTHR47667:SF1">
    <property type="entry name" value="REGULATOR OF TY1 TRANSPOSITION PROTEIN 107"/>
    <property type="match status" value="1"/>
</dbReference>
<dbReference type="Pfam" id="PF00533">
    <property type="entry name" value="BRCT"/>
    <property type="match status" value="1"/>
</dbReference>
<dbReference type="Proteomes" id="UP001341245">
    <property type="component" value="Unassembled WGS sequence"/>
</dbReference>
<name>A0ABR0TQ58_AURPU</name>
<dbReference type="PANTHER" id="PTHR47667">
    <property type="entry name" value="REGULATOR OF TY1 TRANSPOSITION PROTEIN 107"/>
    <property type="match status" value="1"/>
</dbReference>
<gene>
    <name evidence="3" type="ORF">QM012_006969</name>
</gene>
<feature type="compositionally biased region" description="Basic and acidic residues" evidence="1">
    <location>
        <begin position="629"/>
        <end position="640"/>
    </location>
</feature>
<feature type="compositionally biased region" description="Acidic residues" evidence="1">
    <location>
        <begin position="505"/>
        <end position="518"/>
    </location>
</feature>
<evidence type="ECO:0000259" key="2">
    <source>
        <dbReference type="PROSITE" id="PS50172"/>
    </source>
</evidence>
<feature type="region of interest" description="Disordered" evidence="1">
    <location>
        <begin position="459"/>
        <end position="576"/>
    </location>
</feature>
<dbReference type="SUPFAM" id="SSF52113">
    <property type="entry name" value="BRCT domain"/>
    <property type="match status" value="5"/>
</dbReference>
<evidence type="ECO:0000256" key="1">
    <source>
        <dbReference type="SAM" id="MobiDB-lite"/>
    </source>
</evidence>
<evidence type="ECO:0000313" key="4">
    <source>
        <dbReference type="Proteomes" id="UP001341245"/>
    </source>
</evidence>
<feature type="compositionally biased region" description="Low complexity" evidence="1">
    <location>
        <begin position="613"/>
        <end position="623"/>
    </location>
</feature>
<dbReference type="CDD" id="cd18438">
    <property type="entry name" value="BRCT_BRC1_like_rpt4"/>
    <property type="match status" value="1"/>
</dbReference>
<accession>A0ABR0TQ58</accession>
<dbReference type="EMBL" id="JASGXD010000004">
    <property type="protein sequence ID" value="KAK6006559.1"/>
    <property type="molecule type" value="Genomic_DNA"/>
</dbReference>
<dbReference type="SMART" id="SM00292">
    <property type="entry name" value="BRCT"/>
    <property type="match status" value="6"/>
</dbReference>
<proteinExistence type="predicted"/>
<keyword evidence="4" id="KW-1185">Reference proteome</keyword>
<dbReference type="CDD" id="cd18437">
    <property type="entry name" value="BRCT_BRC1_like_rpt3"/>
    <property type="match status" value="1"/>
</dbReference>
<evidence type="ECO:0000313" key="3">
    <source>
        <dbReference type="EMBL" id="KAK6006559.1"/>
    </source>
</evidence>
<organism evidence="3 4">
    <name type="scientific">Aureobasidium pullulans</name>
    <name type="common">Black yeast</name>
    <name type="synonym">Pullularia pullulans</name>
    <dbReference type="NCBI Taxonomy" id="5580"/>
    <lineage>
        <taxon>Eukaryota</taxon>
        <taxon>Fungi</taxon>
        <taxon>Dikarya</taxon>
        <taxon>Ascomycota</taxon>
        <taxon>Pezizomycotina</taxon>
        <taxon>Dothideomycetes</taxon>
        <taxon>Dothideomycetidae</taxon>
        <taxon>Dothideales</taxon>
        <taxon>Saccotheciaceae</taxon>
        <taxon>Aureobasidium</taxon>
    </lineage>
</organism>
<protein>
    <recommendedName>
        <fullName evidence="2">BRCT domain-containing protein</fullName>
    </recommendedName>
</protein>
<dbReference type="CDD" id="cd18436">
    <property type="entry name" value="BRCT_BRC1_like_rpt2"/>
    <property type="match status" value="1"/>
</dbReference>
<feature type="domain" description="BRCT" evidence="2">
    <location>
        <begin position="342"/>
        <end position="414"/>
    </location>
</feature>
<dbReference type="Pfam" id="PF16770">
    <property type="entry name" value="RTT107_BRCT_5"/>
    <property type="match status" value="1"/>
</dbReference>
<dbReference type="CDD" id="cd00027">
    <property type="entry name" value="BRCT"/>
    <property type="match status" value="1"/>
</dbReference>
<dbReference type="InterPro" id="IPR001357">
    <property type="entry name" value="BRCT_dom"/>
</dbReference>
<sequence>MAGAEDLLFHDVVFTIFTGPAISSDQEERLIHLLTTNGATYIPRKEDGSIDQLIRHTHIVTGDIEFPEYSRALEYNIHVVRPSWVESSYEKGRQTQPRQHSPDPSMFFREVIVSCADLPEGDKDAIIAGTLALGGLYSAPLTKLVTHVVAMDTHNDKCRTVEAKNLACKMVLPHWFDDCLKLGKLINEGPYLLPNPEILRANFDEPVRARSTPGLDGALSAVAGAPPAYNPPISPSDSRKQLVVFKDKKVLFSKDLNINDHLAKTLRQLVSQAGGSLTTDVDECDVYIGHYRDGMDYVAASREGKTVGNLAWFYNVINRNKWTNPLGKLLHYPVPRGGIPGFQDMRISLSNYSGEARIYLENLCKEAGAEFTKTMKQDNTHLITAHTHSEKCDAAQEWNIAIINHLWLEESYAKCAVQALTHKRYTHFPPRTNLSEIVGQTPIDISKVRKLYFASNEKTIKDTEPGQKTPHPFRGAVRAPDTSPRKDIAASSAAGNRSSFAANEAETDPMDVDNDNEPSEFLPNHVAPPQTAKKRKTRVGSDAAISTPAMLNKRQQDRETSPPTTGRASKEKALSNLHALKDDVLLYDRERKRKGGVVHGGRRTAEPEDAQGATAATKATKTTARNKRKSDDMADSHAEVSETEITGAKGNKAKKAKTDAGTKVLYTMMVTGDERWLGNMKKEAAEAAKLRALGIKLTAEPAECTLLCAPRILRTKKFIAALANSPEVVTISYLDAALSSNTLPDLGKHKLVDTEAEERLGFRMDEARERGKTNANRLLHGWTIFVTEKVSGKFETYKEIIAINGGTAVPYKGRTNVISGPRVAPSEDPDAGPEVANQGEGEELNRVYLISSTSDEEVRLWDKFRSEAEKKGLEAKIVKTDWLINLAMSQRVEWDEKWELEEAQVPGWSK</sequence>
<feature type="domain" description="BRCT" evidence="2">
    <location>
        <begin position="102"/>
        <end position="193"/>
    </location>
</feature>
<dbReference type="Pfam" id="PF12738">
    <property type="entry name" value="PTCB-BRCT"/>
    <property type="match status" value="1"/>
</dbReference>
<dbReference type="InterPro" id="IPR053036">
    <property type="entry name" value="CellCycle_DNARepair_Reg"/>
</dbReference>
<feature type="domain" description="BRCT" evidence="2">
    <location>
        <begin position="4"/>
        <end position="102"/>
    </location>
</feature>
<dbReference type="InterPro" id="IPR036420">
    <property type="entry name" value="BRCT_dom_sf"/>
</dbReference>
<feature type="region of interest" description="Disordered" evidence="1">
    <location>
        <begin position="595"/>
        <end position="657"/>
    </location>
</feature>
<reference evidence="3 4" key="1">
    <citation type="submission" date="2023-11" db="EMBL/GenBank/DDBJ databases">
        <title>Draft genome sequence and annotation of the polyextremotolerant black yeast-like fungus Aureobasidium pullulans NRRL 62042.</title>
        <authorList>
            <person name="Dielentheis-Frenken M.R.E."/>
            <person name="Wibberg D."/>
            <person name="Blank L.M."/>
            <person name="Tiso T."/>
        </authorList>
    </citation>
    <scope>NUCLEOTIDE SEQUENCE [LARGE SCALE GENOMIC DNA]</scope>
    <source>
        <strain evidence="3 4">NRRL 62042</strain>
    </source>
</reference>
<dbReference type="PROSITE" id="PS50172">
    <property type="entry name" value="BRCT"/>
    <property type="match status" value="3"/>
</dbReference>
<comment type="caution">
    <text evidence="3">The sequence shown here is derived from an EMBL/GenBank/DDBJ whole genome shotgun (WGS) entry which is preliminary data.</text>
</comment>